<reference evidence="1" key="1">
    <citation type="submission" date="2019-03" db="EMBL/GenBank/DDBJ databases">
        <title>Single cell metagenomics reveals metabolic interactions within the superorganism composed of flagellate Streblomastix strix and complex community of Bacteroidetes bacteria on its surface.</title>
        <authorList>
            <person name="Treitli S.C."/>
            <person name="Kolisko M."/>
            <person name="Husnik F."/>
            <person name="Keeling P."/>
            <person name="Hampl V."/>
        </authorList>
    </citation>
    <scope>NUCLEOTIDE SEQUENCE</scope>
    <source>
        <strain evidence="1">STM</strain>
    </source>
</reference>
<protein>
    <submittedName>
        <fullName evidence="1">Uncharacterized protein</fullName>
    </submittedName>
</protein>
<dbReference type="EMBL" id="SNRY01001923">
    <property type="protein sequence ID" value="KAA6327825.1"/>
    <property type="molecule type" value="Genomic_DNA"/>
</dbReference>
<comment type="caution">
    <text evidence="1">The sequence shown here is derived from an EMBL/GenBank/DDBJ whole genome shotgun (WGS) entry which is preliminary data.</text>
</comment>
<gene>
    <name evidence="1" type="ORF">EZS27_023215</name>
</gene>
<proteinExistence type="predicted"/>
<name>A0A5J4R2P7_9ZZZZ</name>
<organism evidence="1">
    <name type="scientific">termite gut metagenome</name>
    <dbReference type="NCBI Taxonomy" id="433724"/>
    <lineage>
        <taxon>unclassified sequences</taxon>
        <taxon>metagenomes</taxon>
        <taxon>organismal metagenomes</taxon>
    </lineage>
</organism>
<dbReference type="AlphaFoldDB" id="A0A5J4R2P7"/>
<accession>A0A5J4R2P7</accession>
<sequence>MVTSDARVRQMLKCLVKIRRYHDLFVFLQNYKQ</sequence>
<evidence type="ECO:0000313" key="1">
    <source>
        <dbReference type="EMBL" id="KAA6327825.1"/>
    </source>
</evidence>